<reference evidence="1 2" key="1">
    <citation type="journal article" date="2005" name="Nature">
        <title>The genome of the social amoeba Dictyostelium discoideum.</title>
        <authorList>
            <consortium name="The Dictyostelium discoideum Sequencing Consortium"/>
            <person name="Eichinger L."/>
            <person name="Pachebat J.A."/>
            <person name="Glockner G."/>
            <person name="Rajandream M.A."/>
            <person name="Sucgang R."/>
            <person name="Berriman M."/>
            <person name="Song J."/>
            <person name="Olsen R."/>
            <person name="Szafranski K."/>
            <person name="Xu Q."/>
            <person name="Tunggal B."/>
            <person name="Kummerfeld S."/>
            <person name="Madera M."/>
            <person name="Konfortov B.A."/>
            <person name="Rivero F."/>
            <person name="Bankier A.T."/>
            <person name="Lehmann R."/>
            <person name="Hamlin N."/>
            <person name="Davies R."/>
            <person name="Gaudet P."/>
            <person name="Fey P."/>
            <person name="Pilcher K."/>
            <person name="Chen G."/>
            <person name="Saunders D."/>
            <person name="Sodergren E."/>
            <person name="Davis P."/>
            <person name="Kerhornou A."/>
            <person name="Nie X."/>
            <person name="Hall N."/>
            <person name="Anjard C."/>
            <person name="Hemphill L."/>
            <person name="Bason N."/>
            <person name="Farbrother P."/>
            <person name="Desany B."/>
            <person name="Just E."/>
            <person name="Morio T."/>
            <person name="Rost R."/>
            <person name="Churcher C."/>
            <person name="Cooper J."/>
            <person name="Haydock S."/>
            <person name="van Driessche N."/>
            <person name="Cronin A."/>
            <person name="Goodhead I."/>
            <person name="Muzny D."/>
            <person name="Mourier T."/>
            <person name="Pain A."/>
            <person name="Lu M."/>
            <person name="Harper D."/>
            <person name="Lindsay R."/>
            <person name="Hauser H."/>
            <person name="James K."/>
            <person name="Quiles M."/>
            <person name="Madan Babu M."/>
            <person name="Saito T."/>
            <person name="Buchrieser C."/>
            <person name="Wardroper A."/>
            <person name="Felder M."/>
            <person name="Thangavelu M."/>
            <person name="Johnson D."/>
            <person name="Knights A."/>
            <person name="Loulseged H."/>
            <person name="Mungall K."/>
            <person name="Oliver K."/>
            <person name="Price C."/>
            <person name="Quail M.A."/>
            <person name="Urushihara H."/>
            <person name="Hernandez J."/>
            <person name="Rabbinowitsch E."/>
            <person name="Steffen D."/>
            <person name="Sanders M."/>
            <person name="Ma J."/>
            <person name="Kohara Y."/>
            <person name="Sharp S."/>
            <person name="Simmonds M."/>
            <person name="Spiegler S."/>
            <person name="Tivey A."/>
            <person name="Sugano S."/>
            <person name="White B."/>
            <person name="Walker D."/>
            <person name="Woodward J."/>
            <person name="Winckler T."/>
            <person name="Tanaka Y."/>
            <person name="Shaulsky G."/>
            <person name="Schleicher M."/>
            <person name="Weinstock G."/>
            <person name="Rosenthal A."/>
            <person name="Cox E.C."/>
            <person name="Chisholm R.L."/>
            <person name="Gibbs R."/>
            <person name="Loomis W.F."/>
            <person name="Platzer M."/>
            <person name="Kay R.R."/>
            <person name="Williams J."/>
            <person name="Dear P.H."/>
            <person name="Noegel A.A."/>
            <person name="Barrell B."/>
            <person name="Kuspa A."/>
        </authorList>
    </citation>
    <scope>NUCLEOTIDE SEQUENCE [LARGE SCALE GENOMIC DNA]</scope>
    <source>
        <strain evidence="1 2">AX4</strain>
    </source>
</reference>
<sequence>MYKLYKKVFNNLVISKIIWGYVKYEQMFEDSKDGGFLDYSIYDKITESMKTQDLNLGILLKKKMYQVFNYFVDFFFKVAIQNPAKYWYCQLRLQDQNVDNICNVADNEFHLLLSYKELSFQRFKLIYHYFKSNPEFLKNKETILNVAASTNGNFEIFQFLKREKDENNQPMFNFTLGPQIVHNTNQINNLIPFGESENYKIFLEQIQFYKKDIELNGGVDKLQVLLYSLVKRNLVKHFTYLLTTSEFKKLISNFSKEVLVQVACKFSSMEFAKLLIEQGIVPRNPTIEINSSKLFLLVNGSDLQKPLDFQVVKYIWGGFVKNLQLKSGVSMCNINYSEDLNSLTDVNINIILSSLSSNPSKEEFQSLIKNNNNNNSIVLNNIKLLERVVENITNNLFDIEYLDIFIQFIFKYKKDFKYPIECFTSKFEIVKYLYENKQLISNYDQVVNENFSPDNLFNGDVKSFEFYLSKNKLKKIENNPKPTIDQAIRKCYFEIVKFIFKN</sequence>
<name>Q86JK8_DICDI</name>
<dbReference type="HOGENOM" id="CLU_543403_0_0_1"/>
<accession>Q559X3</accession>
<evidence type="ECO:0000313" key="1">
    <source>
        <dbReference type="EMBL" id="EAL71219.1"/>
    </source>
</evidence>
<organism evidence="1 2">
    <name type="scientific">Dictyostelium discoideum</name>
    <name type="common">Social amoeba</name>
    <dbReference type="NCBI Taxonomy" id="44689"/>
    <lineage>
        <taxon>Eukaryota</taxon>
        <taxon>Amoebozoa</taxon>
        <taxon>Evosea</taxon>
        <taxon>Eumycetozoa</taxon>
        <taxon>Dictyostelia</taxon>
        <taxon>Dictyosteliales</taxon>
        <taxon>Dictyosteliaceae</taxon>
        <taxon>Dictyostelium</taxon>
    </lineage>
</organism>
<dbReference type="KEGG" id="ddi:DDB_G0272134"/>
<keyword evidence="2" id="KW-1185">Reference proteome</keyword>
<dbReference type="Proteomes" id="UP000002195">
    <property type="component" value="Unassembled WGS sequence"/>
</dbReference>
<dbReference type="AlphaFoldDB" id="Q86JK8"/>
<dbReference type="FunCoup" id="Q86JK8">
    <property type="interactions" value="2"/>
</dbReference>
<dbReference type="RefSeq" id="XP_645211.1">
    <property type="nucleotide sequence ID" value="XM_640119.1"/>
</dbReference>
<dbReference type="EMBL" id="AAFI02000008">
    <property type="protein sequence ID" value="EAL71219.1"/>
    <property type="molecule type" value="Genomic_DNA"/>
</dbReference>
<gene>
    <name evidence="1" type="ORF">DDB_G0272134</name>
</gene>
<dbReference type="InParanoid" id="Q86JK8"/>
<dbReference type="eggNOG" id="ENOG502SW8Z">
    <property type="taxonomic scope" value="Eukaryota"/>
</dbReference>
<dbReference type="GeneID" id="8618384"/>
<dbReference type="VEuPathDB" id="AmoebaDB:DDB_G0272134"/>
<accession>Q86JK8</accession>
<dbReference type="PaxDb" id="44689-DDB0168726"/>
<protein>
    <submittedName>
        <fullName evidence="1">Uncharacterized protein</fullName>
    </submittedName>
</protein>
<comment type="caution">
    <text evidence="1">The sequence shown here is derived from an EMBL/GenBank/DDBJ whole genome shotgun (WGS) entry which is preliminary data.</text>
</comment>
<proteinExistence type="predicted"/>
<evidence type="ECO:0000313" key="2">
    <source>
        <dbReference type="Proteomes" id="UP000002195"/>
    </source>
</evidence>